<evidence type="ECO:0000256" key="3">
    <source>
        <dbReference type="ARBA" id="ARBA00023242"/>
    </source>
</evidence>
<accession>A0A9P5Y4M4</accession>
<dbReference type="Gene3D" id="2.40.100.10">
    <property type="entry name" value="Cyclophilin-like"/>
    <property type="match status" value="1"/>
</dbReference>
<dbReference type="GO" id="GO:0071013">
    <property type="term" value="C:catalytic step 2 spliceosome"/>
    <property type="evidence" value="ECO:0007669"/>
    <property type="project" value="TreeGrafter"/>
</dbReference>
<feature type="compositionally biased region" description="Basic and acidic residues" evidence="5">
    <location>
        <begin position="422"/>
        <end position="456"/>
    </location>
</feature>
<sequence>MALPTNGRVIVETTAGEIEIELWSKETPKTCRNFLALAMEGYYDGVIFHRIVPGFLVQTGDKTGTGGGGESFYGELFEDEIHPRLRFAHRGLVAMANNGKKNTNDSQFFITLDRADELHGKHTLFGRCMGDTVYNVMKIGEMEIDADQRPVYPPKIKGIRIIDNPFDDIVPRITAAEKRVQQRAKEDARREREEMERRKGAKKNVKLLSFGADEDAVEEEQPATFEKKAIFRPDLVDDPQPTTVIPEFVSRPTPKSMEFSAATAEDKQEKSRNKKDSDITKIRERHAQEQAAGQNSRKTEIEKMEADIRKLANRRSGYDSDDEPTKKKPKQSYLQQELEKYSKGRGLQKKGRDGKRKDEGDVLAALNSFRGKLKNIMAVDDDVDTNNKDDMAIDNKEGRPGEEDPGMEVDDDRGFMNHALHFPKDDGEESRKAERDYEVIDPRQRGARAKEEERERKRAMKARGAGGGRRR</sequence>
<dbReference type="GO" id="GO:0003755">
    <property type="term" value="F:peptidyl-prolyl cis-trans isomerase activity"/>
    <property type="evidence" value="ECO:0007669"/>
    <property type="project" value="UniProtKB-EC"/>
</dbReference>
<dbReference type="GO" id="GO:0006457">
    <property type="term" value="P:protein folding"/>
    <property type="evidence" value="ECO:0007669"/>
    <property type="project" value="InterPro"/>
</dbReference>
<evidence type="ECO:0000313" key="7">
    <source>
        <dbReference type="EMBL" id="KAF9461516.1"/>
    </source>
</evidence>
<proteinExistence type="inferred from homology"/>
<feature type="region of interest" description="Disordered" evidence="5">
    <location>
        <begin position="182"/>
        <end position="201"/>
    </location>
</feature>
<protein>
    <submittedName>
        <fullName evidence="7">Cyclophilin-like domain-containing protein</fullName>
    </submittedName>
</protein>
<feature type="compositionally biased region" description="Basic and acidic residues" evidence="5">
    <location>
        <begin position="264"/>
        <end position="288"/>
    </location>
</feature>
<comment type="caution">
    <text evidence="7">The sequence shown here is derived from an EMBL/GenBank/DDBJ whole genome shotgun (WGS) entry which is preliminary data.</text>
</comment>
<dbReference type="OrthoDB" id="442970at2759"/>
<evidence type="ECO:0000313" key="8">
    <source>
        <dbReference type="Proteomes" id="UP000807353"/>
    </source>
</evidence>
<dbReference type="Pfam" id="PF00160">
    <property type="entry name" value="Pro_isomerase"/>
    <property type="match status" value="1"/>
</dbReference>
<dbReference type="InterPro" id="IPR020892">
    <property type="entry name" value="Cyclophilin-type_PPIase_CS"/>
</dbReference>
<comment type="catalytic activity">
    <reaction evidence="1">
        <text>[protein]-peptidylproline (omega=180) = [protein]-peptidylproline (omega=0)</text>
        <dbReference type="Rhea" id="RHEA:16237"/>
        <dbReference type="Rhea" id="RHEA-COMP:10747"/>
        <dbReference type="Rhea" id="RHEA-COMP:10748"/>
        <dbReference type="ChEBI" id="CHEBI:83833"/>
        <dbReference type="ChEBI" id="CHEBI:83834"/>
        <dbReference type="EC" id="5.2.1.8"/>
    </reaction>
</comment>
<dbReference type="InterPro" id="IPR029000">
    <property type="entry name" value="Cyclophilin-like_dom_sf"/>
</dbReference>
<evidence type="ECO:0000259" key="6">
    <source>
        <dbReference type="PROSITE" id="PS50072"/>
    </source>
</evidence>
<keyword evidence="3" id="KW-0539">Nucleus</keyword>
<feature type="compositionally biased region" description="Basic and acidic residues" evidence="5">
    <location>
        <begin position="297"/>
        <end position="310"/>
    </location>
</feature>
<dbReference type="Proteomes" id="UP000807353">
    <property type="component" value="Unassembled WGS sequence"/>
</dbReference>
<dbReference type="AlphaFoldDB" id="A0A9P5Y4M4"/>
<evidence type="ECO:0000256" key="1">
    <source>
        <dbReference type="ARBA" id="ARBA00000971"/>
    </source>
</evidence>
<dbReference type="PROSITE" id="PS50072">
    <property type="entry name" value="CSA_PPIASE_2"/>
    <property type="match status" value="1"/>
</dbReference>
<evidence type="ECO:0000256" key="4">
    <source>
        <dbReference type="ARBA" id="ARBA00038509"/>
    </source>
</evidence>
<feature type="domain" description="PPIase cyclophilin-type" evidence="6">
    <location>
        <begin position="12"/>
        <end position="161"/>
    </location>
</feature>
<keyword evidence="8" id="KW-1185">Reference proteome</keyword>
<reference evidence="7" key="1">
    <citation type="submission" date="2020-11" db="EMBL/GenBank/DDBJ databases">
        <authorList>
            <consortium name="DOE Joint Genome Institute"/>
            <person name="Ahrendt S."/>
            <person name="Riley R."/>
            <person name="Andreopoulos W."/>
            <person name="Labutti K."/>
            <person name="Pangilinan J."/>
            <person name="Ruiz-Duenas F.J."/>
            <person name="Barrasa J.M."/>
            <person name="Sanchez-Garcia M."/>
            <person name="Camarero S."/>
            <person name="Miyauchi S."/>
            <person name="Serrano A."/>
            <person name="Linde D."/>
            <person name="Babiker R."/>
            <person name="Drula E."/>
            <person name="Ayuso-Fernandez I."/>
            <person name="Pacheco R."/>
            <person name="Padilla G."/>
            <person name="Ferreira P."/>
            <person name="Barriuso J."/>
            <person name="Kellner H."/>
            <person name="Castanera R."/>
            <person name="Alfaro M."/>
            <person name="Ramirez L."/>
            <person name="Pisabarro A.G."/>
            <person name="Kuo A."/>
            <person name="Tritt A."/>
            <person name="Lipzen A."/>
            <person name="He G."/>
            <person name="Yan M."/>
            <person name="Ng V."/>
            <person name="Cullen D."/>
            <person name="Martin F."/>
            <person name="Rosso M.-N."/>
            <person name="Henrissat B."/>
            <person name="Hibbett D."/>
            <person name="Martinez A.T."/>
            <person name="Grigoriev I.V."/>
        </authorList>
    </citation>
    <scope>NUCLEOTIDE SEQUENCE</scope>
    <source>
        <strain evidence="7">CBS 247.69</strain>
    </source>
</reference>
<feature type="region of interest" description="Disordered" evidence="5">
    <location>
        <begin position="235"/>
        <end position="361"/>
    </location>
</feature>
<comment type="subcellular location">
    <subcellularLocation>
        <location evidence="2">Nucleus</location>
    </subcellularLocation>
</comment>
<dbReference type="PROSITE" id="PS00170">
    <property type="entry name" value="CSA_PPIASE_1"/>
    <property type="match status" value="1"/>
</dbReference>
<evidence type="ECO:0000256" key="5">
    <source>
        <dbReference type="SAM" id="MobiDB-lite"/>
    </source>
</evidence>
<name>A0A9P5Y4M4_9AGAR</name>
<feature type="compositionally biased region" description="Basic and acidic residues" evidence="5">
    <location>
        <begin position="385"/>
        <end position="402"/>
    </location>
</feature>
<feature type="region of interest" description="Disordered" evidence="5">
    <location>
        <begin position="380"/>
        <end position="471"/>
    </location>
</feature>
<feature type="compositionally biased region" description="Basic and acidic residues" evidence="5">
    <location>
        <begin position="182"/>
        <end position="198"/>
    </location>
</feature>
<dbReference type="PRINTS" id="PR00153">
    <property type="entry name" value="CSAPPISMRASE"/>
</dbReference>
<gene>
    <name evidence="7" type="ORF">BDZ94DRAFT_1283447</name>
</gene>
<dbReference type="InterPro" id="IPR002130">
    <property type="entry name" value="Cyclophilin-type_PPIase_dom"/>
</dbReference>
<comment type="similarity">
    <text evidence="4">Belongs to the cyclophilin-type PPIase family. CWC27 subfamily.</text>
</comment>
<dbReference type="PANTHER" id="PTHR45625">
    <property type="entry name" value="PEPTIDYL-PROLYL CIS-TRANS ISOMERASE-RELATED"/>
    <property type="match status" value="1"/>
</dbReference>
<dbReference type="EMBL" id="MU150283">
    <property type="protein sequence ID" value="KAF9461516.1"/>
    <property type="molecule type" value="Genomic_DNA"/>
</dbReference>
<dbReference type="PANTHER" id="PTHR45625:SF6">
    <property type="entry name" value="SPLICEOSOME-ASSOCIATED PROTEIN CWC27 HOMOLOG"/>
    <property type="match status" value="1"/>
</dbReference>
<evidence type="ECO:0000256" key="2">
    <source>
        <dbReference type="ARBA" id="ARBA00004123"/>
    </source>
</evidence>
<organism evidence="7 8">
    <name type="scientific">Collybia nuda</name>
    <dbReference type="NCBI Taxonomy" id="64659"/>
    <lineage>
        <taxon>Eukaryota</taxon>
        <taxon>Fungi</taxon>
        <taxon>Dikarya</taxon>
        <taxon>Basidiomycota</taxon>
        <taxon>Agaricomycotina</taxon>
        <taxon>Agaricomycetes</taxon>
        <taxon>Agaricomycetidae</taxon>
        <taxon>Agaricales</taxon>
        <taxon>Tricholomatineae</taxon>
        <taxon>Clitocybaceae</taxon>
        <taxon>Collybia</taxon>
    </lineage>
</organism>
<dbReference type="InterPro" id="IPR044666">
    <property type="entry name" value="Cyclophilin_A-like"/>
</dbReference>
<dbReference type="SUPFAM" id="SSF50891">
    <property type="entry name" value="Cyclophilin-like"/>
    <property type="match status" value="1"/>
</dbReference>